<dbReference type="GO" id="GO:0016491">
    <property type="term" value="F:oxidoreductase activity"/>
    <property type="evidence" value="ECO:0007669"/>
    <property type="project" value="UniProtKB-KW"/>
</dbReference>
<dbReference type="RefSeq" id="WP_116413231.1">
    <property type="nucleotide sequence ID" value="NZ_NBWZ01000001.1"/>
</dbReference>
<reference evidence="3 4" key="1">
    <citation type="submission" date="2017-04" db="EMBL/GenBank/DDBJ databases">
        <title>Comparative genome analysis of Subtercola boreus.</title>
        <authorList>
            <person name="Cho Y.-J."/>
            <person name="Cho A."/>
            <person name="Kim O.-S."/>
            <person name="Lee J.-I."/>
        </authorList>
    </citation>
    <scope>NUCLEOTIDE SEQUENCE [LARGE SCALE GENOMIC DNA]</scope>
    <source>
        <strain evidence="3 4">K300</strain>
    </source>
</reference>
<dbReference type="OrthoDB" id="286404at2"/>
<dbReference type="AlphaFoldDB" id="A0A3E0VDS9"/>
<dbReference type="PRINTS" id="PR00080">
    <property type="entry name" value="SDRFAMILY"/>
</dbReference>
<dbReference type="PANTHER" id="PTHR24321">
    <property type="entry name" value="DEHYDROGENASES, SHORT CHAIN"/>
    <property type="match status" value="1"/>
</dbReference>
<dbReference type="PRINTS" id="PR00081">
    <property type="entry name" value="GDHRDH"/>
</dbReference>
<name>A0A3E0VDS9_9MICO</name>
<dbReference type="EMBL" id="NBWZ01000001">
    <property type="protein sequence ID" value="RFA07809.1"/>
    <property type="molecule type" value="Genomic_DNA"/>
</dbReference>
<dbReference type="Pfam" id="PF13561">
    <property type="entry name" value="adh_short_C2"/>
    <property type="match status" value="1"/>
</dbReference>
<keyword evidence="2" id="KW-0560">Oxidoreductase</keyword>
<comment type="caution">
    <text evidence="3">The sequence shown here is derived from an EMBL/GenBank/DDBJ whole genome shotgun (WGS) entry which is preliminary data.</text>
</comment>
<dbReference type="FunFam" id="3.40.50.720:FF:000084">
    <property type="entry name" value="Short-chain dehydrogenase reductase"/>
    <property type="match status" value="1"/>
</dbReference>
<comment type="similarity">
    <text evidence="1">Belongs to the short-chain dehydrogenases/reductases (SDR) family.</text>
</comment>
<dbReference type="Gene3D" id="3.40.50.720">
    <property type="entry name" value="NAD(P)-binding Rossmann-like Domain"/>
    <property type="match status" value="1"/>
</dbReference>
<evidence type="ECO:0000313" key="3">
    <source>
        <dbReference type="EMBL" id="RFA07809.1"/>
    </source>
</evidence>
<protein>
    <submittedName>
        <fullName evidence="3">3-alpha-hydroxysteroid dehydrogenase</fullName>
    </submittedName>
</protein>
<accession>A0A3E0VDS9</accession>
<evidence type="ECO:0000256" key="2">
    <source>
        <dbReference type="ARBA" id="ARBA00023002"/>
    </source>
</evidence>
<evidence type="ECO:0000313" key="4">
    <source>
        <dbReference type="Proteomes" id="UP000256486"/>
    </source>
</evidence>
<proteinExistence type="inferred from homology"/>
<gene>
    <name evidence="3" type="ORF">B7R54_00225</name>
</gene>
<dbReference type="PROSITE" id="PS00061">
    <property type="entry name" value="ADH_SHORT"/>
    <property type="match status" value="1"/>
</dbReference>
<evidence type="ECO:0000256" key="1">
    <source>
        <dbReference type="ARBA" id="ARBA00006484"/>
    </source>
</evidence>
<dbReference type="InterPro" id="IPR020904">
    <property type="entry name" value="Sc_DH/Rdtase_CS"/>
</dbReference>
<dbReference type="InterPro" id="IPR036291">
    <property type="entry name" value="NAD(P)-bd_dom_sf"/>
</dbReference>
<dbReference type="SUPFAM" id="SSF51735">
    <property type="entry name" value="NAD(P)-binding Rossmann-fold domains"/>
    <property type="match status" value="1"/>
</dbReference>
<dbReference type="PANTHER" id="PTHR24321:SF8">
    <property type="entry name" value="ESTRADIOL 17-BETA-DEHYDROGENASE 8-RELATED"/>
    <property type="match status" value="1"/>
</dbReference>
<keyword evidence="4" id="KW-1185">Reference proteome</keyword>
<organism evidence="3 4">
    <name type="scientific">Subtercola boreus</name>
    <dbReference type="NCBI Taxonomy" id="120213"/>
    <lineage>
        <taxon>Bacteria</taxon>
        <taxon>Bacillati</taxon>
        <taxon>Actinomycetota</taxon>
        <taxon>Actinomycetes</taxon>
        <taxon>Micrococcales</taxon>
        <taxon>Microbacteriaceae</taxon>
        <taxon>Subtercola</taxon>
    </lineage>
</organism>
<dbReference type="InterPro" id="IPR002347">
    <property type="entry name" value="SDR_fam"/>
</dbReference>
<sequence>MGKLDGRVAIITGGAQGMGEAHVRRFVTEGAKVALTDLNEERGQKIAEELGENVFYVKHDVTSLSEWKRVVAEVEEHFGDPVTVLVNNAGIIGPVVPTVEFDEEDYLKVVAVNQHSQFYGMKTVIPSMQKAGGGTIVNISSTAGMVSIVGAPNLAYVGSKFASRGMTKHVAVQYGPDNIRVNSVHPGYIKTPMMAAATDADGGGIAAMVPIRRMAEADEVSKLVLFLASEDSSYISGMEHVIDGGLTAS</sequence>
<dbReference type="Proteomes" id="UP000256486">
    <property type="component" value="Unassembled WGS sequence"/>
</dbReference>
<dbReference type="NCBIfam" id="NF005559">
    <property type="entry name" value="PRK07231.1"/>
    <property type="match status" value="1"/>
</dbReference>